<organism evidence="2 3">
    <name type="scientific">Diplocarpon coronariae</name>
    <dbReference type="NCBI Taxonomy" id="2795749"/>
    <lineage>
        <taxon>Eukaryota</taxon>
        <taxon>Fungi</taxon>
        <taxon>Dikarya</taxon>
        <taxon>Ascomycota</taxon>
        <taxon>Pezizomycotina</taxon>
        <taxon>Leotiomycetes</taxon>
        <taxon>Helotiales</taxon>
        <taxon>Drepanopezizaceae</taxon>
        <taxon>Diplocarpon</taxon>
    </lineage>
</organism>
<feature type="compositionally biased region" description="Basic and acidic residues" evidence="1">
    <location>
        <begin position="185"/>
        <end position="199"/>
    </location>
</feature>
<dbReference type="InterPro" id="IPR036249">
    <property type="entry name" value="Thioredoxin-like_sf"/>
</dbReference>
<sequence>MPCLPRTAPRDFRALRLAAQLQKPSAPSPPLATVTEHPRLRWGSTGMHPLKSTRRSWGVSSSSSSSSSSSRRQSASGLDSHAKWIEDVNAVSPTPRSPIVADADRKIASLISITFDQRGIALTIRPVFIIDSAKKIRLTTMYPASCVRDTAETLGVIGEKGVTTPTGWQVGEDVVVRPAVSTADAKRKSGEGNVREVRPYSRLTTI</sequence>
<dbReference type="SUPFAM" id="SSF52833">
    <property type="entry name" value="Thioredoxin-like"/>
    <property type="match status" value="1"/>
</dbReference>
<dbReference type="EMBL" id="MZNU01000391">
    <property type="protein sequence ID" value="OWO98511.1"/>
    <property type="molecule type" value="Genomic_DNA"/>
</dbReference>
<evidence type="ECO:0000313" key="2">
    <source>
        <dbReference type="EMBL" id="OWO98511.1"/>
    </source>
</evidence>
<dbReference type="STRING" id="503106.A0A218YTD0"/>
<dbReference type="Gene3D" id="3.40.30.10">
    <property type="entry name" value="Glutaredoxin"/>
    <property type="match status" value="1"/>
</dbReference>
<feature type="region of interest" description="Disordered" evidence="1">
    <location>
        <begin position="185"/>
        <end position="206"/>
    </location>
</feature>
<accession>A0A218YTD0</accession>
<dbReference type="OrthoDB" id="2996783at2759"/>
<gene>
    <name evidence="2" type="ORF">B2J93_2246</name>
</gene>
<name>A0A218YTD0_9HELO</name>
<reference evidence="2 3" key="1">
    <citation type="submission" date="2017-04" db="EMBL/GenBank/DDBJ databases">
        <title>Draft genome sequence of Marssonina coronaria NL1: causal agent of apple blotch.</title>
        <authorList>
            <person name="Cheng Q."/>
        </authorList>
    </citation>
    <scope>NUCLEOTIDE SEQUENCE [LARGE SCALE GENOMIC DNA]</scope>
    <source>
        <strain evidence="2 3">NL1</strain>
    </source>
</reference>
<dbReference type="AlphaFoldDB" id="A0A218YTD0"/>
<evidence type="ECO:0000313" key="3">
    <source>
        <dbReference type="Proteomes" id="UP000242519"/>
    </source>
</evidence>
<comment type="caution">
    <text evidence="2">The sequence shown here is derived from an EMBL/GenBank/DDBJ whole genome shotgun (WGS) entry which is preliminary data.</text>
</comment>
<feature type="compositionally biased region" description="Low complexity" evidence="1">
    <location>
        <begin position="55"/>
        <end position="76"/>
    </location>
</feature>
<protein>
    <submittedName>
        <fullName evidence="2">Mitochondrial peroxiredoxin PRX</fullName>
    </submittedName>
</protein>
<evidence type="ECO:0000256" key="1">
    <source>
        <dbReference type="SAM" id="MobiDB-lite"/>
    </source>
</evidence>
<dbReference type="Gene3D" id="3.30.1020.10">
    <property type="entry name" value="Antioxidant, Horf6, Chain A, domain2"/>
    <property type="match status" value="1"/>
</dbReference>
<proteinExistence type="predicted"/>
<dbReference type="InParanoid" id="A0A218YTD0"/>
<feature type="region of interest" description="Disordered" evidence="1">
    <location>
        <begin position="21"/>
        <end position="79"/>
    </location>
</feature>
<dbReference type="Proteomes" id="UP000242519">
    <property type="component" value="Unassembled WGS sequence"/>
</dbReference>
<keyword evidence="3" id="KW-1185">Reference proteome</keyword>